<dbReference type="Proteomes" id="UP000494363">
    <property type="component" value="Unassembled WGS sequence"/>
</dbReference>
<evidence type="ECO:0000259" key="5">
    <source>
        <dbReference type="PROSITE" id="PS01124"/>
    </source>
</evidence>
<dbReference type="GO" id="GO:0003700">
    <property type="term" value="F:DNA-binding transcription factor activity"/>
    <property type="evidence" value="ECO:0007669"/>
    <property type="project" value="InterPro"/>
</dbReference>
<dbReference type="Pfam" id="PF14525">
    <property type="entry name" value="AraC_binding_2"/>
    <property type="match status" value="1"/>
</dbReference>
<dbReference type="InterPro" id="IPR050204">
    <property type="entry name" value="AraC_XylS_family_regulators"/>
</dbReference>
<dbReference type="SMART" id="SM00342">
    <property type="entry name" value="HTH_ARAC"/>
    <property type="match status" value="1"/>
</dbReference>
<dbReference type="PRINTS" id="PR00032">
    <property type="entry name" value="HTHARAC"/>
</dbReference>
<dbReference type="InterPro" id="IPR020449">
    <property type="entry name" value="Tscrpt_reg_AraC-type_HTH"/>
</dbReference>
<dbReference type="InterPro" id="IPR018060">
    <property type="entry name" value="HTH_AraC"/>
</dbReference>
<keyword evidence="1" id="KW-0805">Transcription regulation</keyword>
<dbReference type="InterPro" id="IPR009057">
    <property type="entry name" value="Homeodomain-like_sf"/>
</dbReference>
<protein>
    <submittedName>
        <fullName evidence="6">HTH-type transcriptional activator RhaS</fullName>
    </submittedName>
</protein>
<keyword evidence="2" id="KW-0238">DNA-binding</keyword>
<dbReference type="PANTHER" id="PTHR46796">
    <property type="entry name" value="HTH-TYPE TRANSCRIPTIONAL ACTIVATOR RHAS-RELATED"/>
    <property type="match status" value="1"/>
</dbReference>
<proteinExistence type="predicted"/>
<feature type="region of interest" description="Disordered" evidence="4">
    <location>
        <begin position="306"/>
        <end position="352"/>
    </location>
</feature>
<dbReference type="GO" id="GO:0043565">
    <property type="term" value="F:sequence-specific DNA binding"/>
    <property type="evidence" value="ECO:0007669"/>
    <property type="project" value="InterPro"/>
</dbReference>
<evidence type="ECO:0000256" key="2">
    <source>
        <dbReference type="ARBA" id="ARBA00023125"/>
    </source>
</evidence>
<dbReference type="InterPro" id="IPR018062">
    <property type="entry name" value="HTH_AraC-typ_CS"/>
</dbReference>
<feature type="domain" description="HTH araC/xylS-type" evidence="5">
    <location>
        <begin position="210"/>
        <end position="310"/>
    </location>
</feature>
<evidence type="ECO:0000256" key="3">
    <source>
        <dbReference type="ARBA" id="ARBA00023163"/>
    </source>
</evidence>
<dbReference type="AlphaFoldDB" id="A0A6J5DD80"/>
<dbReference type="EMBL" id="CADIKH010000006">
    <property type="protein sequence ID" value="CAB3752180.1"/>
    <property type="molecule type" value="Genomic_DNA"/>
</dbReference>
<evidence type="ECO:0000256" key="4">
    <source>
        <dbReference type="SAM" id="MobiDB-lite"/>
    </source>
</evidence>
<dbReference type="Pfam" id="PF12833">
    <property type="entry name" value="HTH_18"/>
    <property type="match status" value="1"/>
</dbReference>
<dbReference type="Gene3D" id="1.10.10.60">
    <property type="entry name" value="Homeodomain-like"/>
    <property type="match status" value="1"/>
</dbReference>
<organism evidence="6 7">
    <name type="scientific">Paraburkholderia humisilvae</name>
    <dbReference type="NCBI Taxonomy" id="627669"/>
    <lineage>
        <taxon>Bacteria</taxon>
        <taxon>Pseudomonadati</taxon>
        <taxon>Pseudomonadota</taxon>
        <taxon>Betaproteobacteria</taxon>
        <taxon>Burkholderiales</taxon>
        <taxon>Burkholderiaceae</taxon>
        <taxon>Paraburkholderia</taxon>
    </lineage>
</organism>
<reference evidence="6 7" key="1">
    <citation type="submission" date="2020-04" db="EMBL/GenBank/DDBJ databases">
        <authorList>
            <person name="De Canck E."/>
        </authorList>
    </citation>
    <scope>NUCLEOTIDE SEQUENCE [LARGE SCALE GENOMIC DNA]</scope>
    <source>
        <strain evidence="6 7">LMG 29542</strain>
    </source>
</reference>
<dbReference type="PROSITE" id="PS01124">
    <property type="entry name" value="HTH_ARAC_FAMILY_2"/>
    <property type="match status" value="1"/>
</dbReference>
<gene>
    <name evidence="6" type="primary">rhaS_11</name>
    <name evidence="6" type="ORF">LMG29542_01708</name>
</gene>
<dbReference type="PROSITE" id="PS00041">
    <property type="entry name" value="HTH_ARAC_FAMILY_1"/>
    <property type="match status" value="1"/>
</dbReference>
<keyword evidence="3" id="KW-0804">Transcription</keyword>
<name>A0A6J5DD80_9BURK</name>
<evidence type="ECO:0000256" key="1">
    <source>
        <dbReference type="ARBA" id="ARBA00023015"/>
    </source>
</evidence>
<accession>A0A6J5DD80</accession>
<keyword evidence="7" id="KW-1185">Reference proteome</keyword>
<dbReference type="PANTHER" id="PTHR46796:SF6">
    <property type="entry name" value="ARAC SUBFAMILY"/>
    <property type="match status" value="1"/>
</dbReference>
<dbReference type="SUPFAM" id="SSF46689">
    <property type="entry name" value="Homeodomain-like"/>
    <property type="match status" value="1"/>
</dbReference>
<evidence type="ECO:0000313" key="7">
    <source>
        <dbReference type="Proteomes" id="UP000494363"/>
    </source>
</evidence>
<dbReference type="InterPro" id="IPR035418">
    <property type="entry name" value="AraC-bd_2"/>
</dbReference>
<sequence length="352" mass="39405">MHFATYALRLKNARTEEEWRELVRSNWSMECEFAGGDGRELLTTSWFMGDLRFETTDLSRQRWTWRPGPGLDNWRKNTLVIFMIESGAIEIEQEGASVRLNEASMLLFDASIPYTQTSAEHARGMILRVPKSSLEGRAKALSGREMFVLDSTSPDVALLRSLLAAAAANGERCSSYGATLVAEHLTDLMEIITDDLTAPKRVLSSDVTLRKVKRFIERNVGNEDLGPDMIASAMGISRRYLTRLFERDGSSVMRYLLQKRLERAKKMLTGGGDRIRVSDVAWQCGFVSAAHFSRAFKKQYGRSPTIFQNGGTGDTDEGMDRQTSPAEERETCLYPATGGAGHVEPVDGRQNR</sequence>
<evidence type="ECO:0000313" key="6">
    <source>
        <dbReference type="EMBL" id="CAB3752180.1"/>
    </source>
</evidence>